<evidence type="ECO:0000313" key="2">
    <source>
        <dbReference type="EMBL" id="CAD9675189.1"/>
    </source>
</evidence>
<feature type="region of interest" description="Disordered" evidence="1">
    <location>
        <begin position="273"/>
        <end position="309"/>
    </location>
</feature>
<feature type="region of interest" description="Disordered" evidence="1">
    <location>
        <begin position="1"/>
        <end position="22"/>
    </location>
</feature>
<sequence>MGGGPDPEYALLTQPAEESTQGISILTAEERNMVQTELGEREMASQNVEGLIKEAQEAESCGFVEVACDKYRQGARELIRLSELATDPNEVSAYTLQAGDYLARCSELTKEGAAAAQAVEADLEQDDATSLRSTPMEVEEEFTDEEIKKGAAVMGSAMGAGAGTFIGMPLIGGVAGFFAARHYVEQDTEYGARARSLGVTGARFLNKFNKLGRDTQAKQVAGQALESTRAFGEKAWESTKSFNEKHDLTGKAKNAAASLVETVNDMEITKKAKEKLNGLTAGESDEEKKEPMISPQEDGEGSYQPPSTN</sequence>
<dbReference type="EMBL" id="HBHK01008043">
    <property type="protein sequence ID" value="CAD9675189.1"/>
    <property type="molecule type" value="Transcribed_RNA"/>
</dbReference>
<evidence type="ECO:0000256" key="1">
    <source>
        <dbReference type="SAM" id="MobiDB-lite"/>
    </source>
</evidence>
<dbReference type="AlphaFoldDB" id="A0A7S2W9H6"/>
<accession>A0A7S2W9H6</accession>
<name>A0A7S2W9H6_9STRA</name>
<proteinExistence type="predicted"/>
<reference evidence="2" key="1">
    <citation type="submission" date="2021-01" db="EMBL/GenBank/DDBJ databases">
        <authorList>
            <person name="Corre E."/>
            <person name="Pelletier E."/>
            <person name="Niang G."/>
            <person name="Scheremetjew M."/>
            <person name="Finn R."/>
            <person name="Kale V."/>
            <person name="Holt S."/>
            <person name="Cochrane G."/>
            <person name="Meng A."/>
            <person name="Brown T."/>
            <person name="Cohen L."/>
        </authorList>
    </citation>
    <scope>NUCLEOTIDE SEQUENCE</scope>
    <source>
        <strain evidence="2">NY070348D</strain>
    </source>
</reference>
<protein>
    <submittedName>
        <fullName evidence="2">Uncharacterized protein</fullName>
    </submittedName>
</protein>
<dbReference type="Gene3D" id="1.20.58.80">
    <property type="entry name" value="Phosphotransferase system, lactose/cellobiose-type IIA subunit"/>
    <property type="match status" value="1"/>
</dbReference>
<gene>
    <name evidence="2" type="ORF">QSP1433_LOCUS4971</name>
</gene>
<organism evidence="2">
    <name type="scientific">Mucochytrium quahogii</name>
    <dbReference type="NCBI Taxonomy" id="96639"/>
    <lineage>
        <taxon>Eukaryota</taxon>
        <taxon>Sar</taxon>
        <taxon>Stramenopiles</taxon>
        <taxon>Bigyra</taxon>
        <taxon>Labyrinthulomycetes</taxon>
        <taxon>Thraustochytrida</taxon>
        <taxon>Thraustochytriidae</taxon>
        <taxon>Mucochytrium</taxon>
    </lineage>
</organism>